<dbReference type="EMBL" id="JBDFQZ010000002">
    <property type="protein sequence ID" value="KAK9750689.1"/>
    <property type="molecule type" value="Genomic_DNA"/>
</dbReference>
<comment type="caution">
    <text evidence="1">The sequence shown here is derived from an EMBL/GenBank/DDBJ whole genome shotgun (WGS) entry which is preliminary data.</text>
</comment>
<name>A0AAW1MWA2_SAPOF</name>
<protein>
    <submittedName>
        <fullName evidence="1">Uncharacterized protein</fullName>
    </submittedName>
</protein>
<evidence type="ECO:0000313" key="1">
    <source>
        <dbReference type="EMBL" id="KAK9750689.1"/>
    </source>
</evidence>
<reference evidence="1" key="1">
    <citation type="submission" date="2024-03" db="EMBL/GenBank/DDBJ databases">
        <title>WGS assembly of Saponaria officinalis var. Norfolk2.</title>
        <authorList>
            <person name="Jenkins J."/>
            <person name="Shu S."/>
            <person name="Grimwood J."/>
            <person name="Barry K."/>
            <person name="Goodstein D."/>
            <person name="Schmutz J."/>
            <person name="Leebens-Mack J."/>
            <person name="Osbourn A."/>
        </authorList>
    </citation>
    <scope>NUCLEOTIDE SEQUENCE [LARGE SCALE GENOMIC DNA]</scope>
    <source>
        <strain evidence="1">JIC</strain>
    </source>
</reference>
<evidence type="ECO:0000313" key="2">
    <source>
        <dbReference type="Proteomes" id="UP001443914"/>
    </source>
</evidence>
<dbReference type="Proteomes" id="UP001443914">
    <property type="component" value="Unassembled WGS sequence"/>
</dbReference>
<sequence length="265" mass="30645">MLSFTINTNLLIKIIKPFADTKFNPTGETRFAFSSSGIEFNSETSTDKSNHLATFVRLKASVLGEFKYSPNTQQPWKRAFRSVNMAHVLEKLNAVEDENLRVFLLDETSNMLSFDTCSTRFEVDFLSDQIKKFPQYRVNSNSEGSVSIDNFNEFITRMNSPRLDDVGTAWLSVVIYKGNANIGCGHKNEDRHDHLVQAGLCRGYLYWEYTAFMNCIWNLKPTAVKVTFTRIPQRHMLMTIDNGVTEFRLLKWCSSVWIWKLVRVY</sequence>
<proteinExistence type="predicted"/>
<dbReference type="AlphaFoldDB" id="A0AAW1MWA2"/>
<keyword evidence="2" id="KW-1185">Reference proteome</keyword>
<accession>A0AAW1MWA2</accession>
<organism evidence="1 2">
    <name type="scientific">Saponaria officinalis</name>
    <name type="common">Common soapwort</name>
    <name type="synonym">Lychnis saponaria</name>
    <dbReference type="NCBI Taxonomy" id="3572"/>
    <lineage>
        <taxon>Eukaryota</taxon>
        <taxon>Viridiplantae</taxon>
        <taxon>Streptophyta</taxon>
        <taxon>Embryophyta</taxon>
        <taxon>Tracheophyta</taxon>
        <taxon>Spermatophyta</taxon>
        <taxon>Magnoliopsida</taxon>
        <taxon>eudicotyledons</taxon>
        <taxon>Gunneridae</taxon>
        <taxon>Pentapetalae</taxon>
        <taxon>Caryophyllales</taxon>
        <taxon>Caryophyllaceae</taxon>
        <taxon>Caryophylleae</taxon>
        <taxon>Saponaria</taxon>
    </lineage>
</organism>
<gene>
    <name evidence="1" type="ORF">RND81_02G213900</name>
</gene>